<name>A0A941E5W3_9ACTN</name>
<dbReference type="Pfam" id="PF13561">
    <property type="entry name" value="adh_short_C2"/>
    <property type="match status" value="1"/>
</dbReference>
<dbReference type="Gene3D" id="3.40.50.720">
    <property type="entry name" value="NAD(P)-binding Rossmann-like Domain"/>
    <property type="match status" value="1"/>
</dbReference>
<dbReference type="PANTHER" id="PTHR24321">
    <property type="entry name" value="DEHYDROGENASES, SHORT CHAIN"/>
    <property type="match status" value="1"/>
</dbReference>
<dbReference type="PANTHER" id="PTHR24321:SF8">
    <property type="entry name" value="ESTRADIOL 17-BETA-DEHYDROGENASE 8-RELATED"/>
    <property type="match status" value="1"/>
</dbReference>
<accession>A0A941E5W3</accession>
<organism evidence="3 4">
    <name type="scientific">Actinospica acidithermotolerans</name>
    <dbReference type="NCBI Taxonomy" id="2828514"/>
    <lineage>
        <taxon>Bacteria</taxon>
        <taxon>Bacillati</taxon>
        <taxon>Actinomycetota</taxon>
        <taxon>Actinomycetes</taxon>
        <taxon>Catenulisporales</taxon>
        <taxon>Actinospicaceae</taxon>
        <taxon>Actinospica</taxon>
    </lineage>
</organism>
<evidence type="ECO:0000313" key="3">
    <source>
        <dbReference type="EMBL" id="MBR7825696.1"/>
    </source>
</evidence>
<dbReference type="GO" id="GO:0016491">
    <property type="term" value="F:oxidoreductase activity"/>
    <property type="evidence" value="ECO:0007669"/>
    <property type="project" value="UniProtKB-KW"/>
</dbReference>
<reference evidence="3" key="1">
    <citation type="submission" date="2021-04" db="EMBL/GenBank/DDBJ databases">
        <title>Genome based classification of Actinospica acidithermotolerans sp. nov., an actinobacterium isolated from an Indonesian hot spring.</title>
        <authorList>
            <person name="Kusuma A.B."/>
            <person name="Putra K.E."/>
            <person name="Nafisah S."/>
            <person name="Loh J."/>
            <person name="Nouioui I."/>
            <person name="Goodfellow M."/>
        </authorList>
    </citation>
    <scope>NUCLEOTIDE SEQUENCE</scope>
    <source>
        <strain evidence="3">MGRD01-02</strain>
    </source>
</reference>
<dbReference type="NCBIfam" id="NF005395">
    <property type="entry name" value="PRK06940.1"/>
    <property type="match status" value="1"/>
</dbReference>
<proteinExistence type="inferred from homology"/>
<dbReference type="SUPFAM" id="SSF51735">
    <property type="entry name" value="NAD(P)-binding Rossmann-fold domains"/>
    <property type="match status" value="1"/>
</dbReference>
<keyword evidence="2" id="KW-0560">Oxidoreductase</keyword>
<keyword evidence="4" id="KW-1185">Reference proteome</keyword>
<protein>
    <submittedName>
        <fullName evidence="3">SDR family oxidoreductase</fullName>
    </submittedName>
</protein>
<dbReference type="InterPro" id="IPR002347">
    <property type="entry name" value="SDR_fam"/>
</dbReference>
<sequence>MSDSTPGSRGGARDVVVVTGAGGMGAAVARRLGSGRALIIADASRTHLDNLVEALRAEGHVAHGVHTDVSDRGSVEKLAAAASSAGERITAIVHTAGVSAATATARQIIDVDLVGTAHIIDVFETVATRGTALVCIASMAGHAAQLTREDEAALATAPTQDLCELAPVVAVEDDPMSAYLLAKRANQVRVQAAALAWNLRGARVNTVSPGVISTPMAKQEAESHSGGSMLDMLDACGIGRTGTPAEIAEAAAFLTSPAALYITGTDLLVDGGQAGWLRWHMPAEGVAH</sequence>
<evidence type="ECO:0000313" key="4">
    <source>
        <dbReference type="Proteomes" id="UP000676325"/>
    </source>
</evidence>
<dbReference type="RefSeq" id="WP_212516850.1">
    <property type="nucleotide sequence ID" value="NZ_JAGSOH010000008.1"/>
</dbReference>
<evidence type="ECO:0000256" key="2">
    <source>
        <dbReference type="ARBA" id="ARBA00023002"/>
    </source>
</evidence>
<comment type="similarity">
    <text evidence="1">Belongs to the short-chain dehydrogenases/reductases (SDR) family.</text>
</comment>
<dbReference type="AlphaFoldDB" id="A0A941E5W3"/>
<dbReference type="PRINTS" id="PR00081">
    <property type="entry name" value="GDHRDH"/>
</dbReference>
<comment type="caution">
    <text evidence="3">The sequence shown here is derived from an EMBL/GenBank/DDBJ whole genome shotgun (WGS) entry which is preliminary data.</text>
</comment>
<dbReference type="Pfam" id="PF00106">
    <property type="entry name" value="adh_short"/>
    <property type="match status" value="1"/>
</dbReference>
<gene>
    <name evidence="3" type="ORF">KDK95_05205</name>
</gene>
<dbReference type="CDD" id="cd05233">
    <property type="entry name" value="SDR_c"/>
    <property type="match status" value="1"/>
</dbReference>
<evidence type="ECO:0000256" key="1">
    <source>
        <dbReference type="ARBA" id="ARBA00006484"/>
    </source>
</evidence>
<dbReference type="EMBL" id="JAGSOH010000008">
    <property type="protein sequence ID" value="MBR7825696.1"/>
    <property type="molecule type" value="Genomic_DNA"/>
</dbReference>
<dbReference type="InterPro" id="IPR036291">
    <property type="entry name" value="NAD(P)-bd_dom_sf"/>
</dbReference>
<dbReference type="Proteomes" id="UP000676325">
    <property type="component" value="Unassembled WGS sequence"/>
</dbReference>